<gene>
    <name evidence="1" type="ORF">MM415A00773_0016</name>
</gene>
<accession>A0A6M3KET4</accession>
<organism evidence="1">
    <name type="scientific">viral metagenome</name>
    <dbReference type="NCBI Taxonomy" id="1070528"/>
    <lineage>
        <taxon>unclassified sequences</taxon>
        <taxon>metagenomes</taxon>
        <taxon>organismal metagenomes</taxon>
    </lineage>
</organism>
<protein>
    <submittedName>
        <fullName evidence="1">Uncharacterized protein</fullName>
    </submittedName>
</protein>
<dbReference type="AlphaFoldDB" id="A0A6M3KET4"/>
<reference evidence="1" key="1">
    <citation type="submission" date="2020-03" db="EMBL/GenBank/DDBJ databases">
        <title>The deep terrestrial virosphere.</title>
        <authorList>
            <person name="Holmfeldt K."/>
            <person name="Nilsson E."/>
            <person name="Simone D."/>
            <person name="Lopez-Fernandez M."/>
            <person name="Wu X."/>
            <person name="de Brujin I."/>
            <person name="Lundin D."/>
            <person name="Andersson A."/>
            <person name="Bertilsson S."/>
            <person name="Dopson M."/>
        </authorList>
    </citation>
    <scope>NUCLEOTIDE SEQUENCE</scope>
    <source>
        <strain evidence="1">MM415A00773</strain>
    </source>
</reference>
<dbReference type="EMBL" id="MT142408">
    <property type="protein sequence ID" value="QJA80141.1"/>
    <property type="molecule type" value="Genomic_DNA"/>
</dbReference>
<proteinExistence type="predicted"/>
<sequence length="115" mass="13058">MGSTGKSSSGGRIVTRTDGEARSKFKLPEGIEVVRVVYVNSDIPGELLCFEAPISRAWLQMYSMSSPPETEKEVQWMLRAGYERFHRPVWHTMNDTLFLYPPAPCDGKLVVDYEE</sequence>
<evidence type="ECO:0000313" key="1">
    <source>
        <dbReference type="EMBL" id="QJA80141.1"/>
    </source>
</evidence>
<name>A0A6M3KET4_9ZZZZ</name>